<keyword evidence="2" id="KW-1185">Reference proteome</keyword>
<name>M1NCH8_DESSD</name>
<accession>M1NCH8</accession>
<dbReference type="EMBL" id="CP003985">
    <property type="protein sequence ID" value="AGF77459.1"/>
    <property type="molecule type" value="Genomic_DNA"/>
</dbReference>
<gene>
    <name evidence="1" type="ordered locus">UWK_00885</name>
</gene>
<dbReference type="KEGG" id="dsf:UWK_00885"/>
<reference evidence="2" key="1">
    <citation type="journal article" date="2013" name="Stand. Genomic Sci.">
        <title>Complete genome sequence of Desulfocapsa sulfexigens, a marine deltaproteobacterium specialized in disproportionating inorganic sulfur compounds.</title>
        <authorList>
            <person name="Finster K.W."/>
            <person name="Kjeldsen K.U."/>
            <person name="Kube M."/>
            <person name="Reinhardt R."/>
            <person name="Mussmann M."/>
            <person name="Amann R."/>
            <person name="Schreiber L."/>
        </authorList>
    </citation>
    <scope>NUCLEOTIDE SEQUENCE [LARGE SCALE GENOMIC DNA]</scope>
    <source>
        <strain evidence="2">DSM 10523 / SB164P1</strain>
    </source>
</reference>
<proteinExistence type="predicted"/>
<dbReference type="HOGENOM" id="CLU_3098192_0_0_7"/>
<dbReference type="AlphaFoldDB" id="M1NCH8"/>
<evidence type="ECO:0000313" key="2">
    <source>
        <dbReference type="Proteomes" id="UP000011721"/>
    </source>
</evidence>
<evidence type="ECO:0000313" key="1">
    <source>
        <dbReference type="EMBL" id="AGF77459.1"/>
    </source>
</evidence>
<sequence length="51" mass="5821">MNYEGKLPAKKLISDPKIVVSGIDKLRHMEEHLMSPKKTAWLGTDISQNDR</sequence>
<organism evidence="1 2">
    <name type="scientific">Desulfocapsa sulfexigens (strain DSM 10523 / SB164P1)</name>
    <dbReference type="NCBI Taxonomy" id="1167006"/>
    <lineage>
        <taxon>Bacteria</taxon>
        <taxon>Pseudomonadati</taxon>
        <taxon>Thermodesulfobacteriota</taxon>
        <taxon>Desulfobulbia</taxon>
        <taxon>Desulfobulbales</taxon>
        <taxon>Desulfocapsaceae</taxon>
        <taxon>Desulfocapsa</taxon>
    </lineage>
</organism>
<dbReference type="Proteomes" id="UP000011721">
    <property type="component" value="Chromosome"/>
</dbReference>
<protein>
    <submittedName>
        <fullName evidence="1">Uncharacterized protein</fullName>
    </submittedName>
</protein>